<sequence length="312" mass="34391">MEQNSKDRWFVVFNPMAGSSKAAFLWKEIAETLYASGVKYESYIIRKNVYAAGQVCEAVKNGFRRFVAVGGDGTINQVLAGLRMSPPTGERLTMAVIPIGSGNDWIKLYGIPKDYREAVRLIAGDGLSRGQDIGNALFVSSGKRSYMMNIAGVGLDAYVCDVVNKMKSEGKRGKRIYVEGLARAFFSYKCRKAKVFCDGEPVYQGKMLSLSIGNGRYTGGGMLQTPDAIPDDGLFDVCIIKHIPFGKLIFKVKKLFDGTLPSDPYVIMKRCRSVRVEAEPESLVEIDGEVLGSTPVLFENEHLAIDVIVPRR</sequence>
<dbReference type="GO" id="GO:0008654">
    <property type="term" value="P:phospholipid biosynthetic process"/>
    <property type="evidence" value="ECO:0007669"/>
    <property type="project" value="UniProtKB-KW"/>
</dbReference>
<evidence type="ECO:0000313" key="14">
    <source>
        <dbReference type="Proteomes" id="UP000823597"/>
    </source>
</evidence>
<dbReference type="PANTHER" id="PTHR12358:SF106">
    <property type="entry name" value="LIPID KINASE YEGS"/>
    <property type="match status" value="1"/>
</dbReference>
<dbReference type="GO" id="GO:0016301">
    <property type="term" value="F:kinase activity"/>
    <property type="evidence" value="ECO:0007669"/>
    <property type="project" value="UniProtKB-KW"/>
</dbReference>
<reference evidence="13" key="1">
    <citation type="submission" date="2020-10" db="EMBL/GenBank/DDBJ databases">
        <authorList>
            <person name="Gilroy R."/>
        </authorList>
    </citation>
    <scope>NUCLEOTIDE SEQUENCE</scope>
    <source>
        <strain evidence="13">10037</strain>
    </source>
</reference>
<dbReference type="InterPro" id="IPR016064">
    <property type="entry name" value="NAD/diacylglycerol_kinase_sf"/>
</dbReference>
<name>A0A9D9I576_9BACT</name>
<keyword evidence="8" id="KW-0460">Magnesium</keyword>
<reference evidence="13" key="2">
    <citation type="journal article" date="2021" name="PeerJ">
        <title>Extensive microbial diversity within the chicken gut microbiome revealed by metagenomics and culture.</title>
        <authorList>
            <person name="Gilroy R."/>
            <person name="Ravi A."/>
            <person name="Getino M."/>
            <person name="Pursley I."/>
            <person name="Horton D.L."/>
            <person name="Alikhan N.F."/>
            <person name="Baker D."/>
            <person name="Gharbi K."/>
            <person name="Hall N."/>
            <person name="Watson M."/>
            <person name="Adriaenssens E.M."/>
            <person name="Foster-Nyarko E."/>
            <person name="Jarju S."/>
            <person name="Secka A."/>
            <person name="Antonio M."/>
            <person name="Oren A."/>
            <person name="Chaudhuri R.R."/>
            <person name="La Ragione R."/>
            <person name="Hildebrand F."/>
            <person name="Pallen M.J."/>
        </authorList>
    </citation>
    <scope>NUCLEOTIDE SEQUENCE</scope>
    <source>
        <strain evidence="13">10037</strain>
    </source>
</reference>
<dbReference type="PROSITE" id="PS50146">
    <property type="entry name" value="DAGK"/>
    <property type="match status" value="1"/>
</dbReference>
<evidence type="ECO:0000256" key="1">
    <source>
        <dbReference type="ARBA" id="ARBA00001946"/>
    </source>
</evidence>
<accession>A0A9D9I576</accession>
<dbReference type="Proteomes" id="UP000823597">
    <property type="component" value="Unassembled WGS sequence"/>
</dbReference>
<evidence type="ECO:0000256" key="11">
    <source>
        <dbReference type="ARBA" id="ARBA00023264"/>
    </source>
</evidence>
<keyword evidence="5" id="KW-0547">Nucleotide-binding</keyword>
<dbReference type="InterPro" id="IPR017438">
    <property type="entry name" value="ATP-NAD_kinase_N"/>
</dbReference>
<keyword evidence="10" id="KW-0594">Phospholipid biosynthesis</keyword>
<dbReference type="InterPro" id="IPR005218">
    <property type="entry name" value="Diacylglycerol/lipid_kinase"/>
</dbReference>
<evidence type="ECO:0000256" key="9">
    <source>
        <dbReference type="ARBA" id="ARBA00023098"/>
    </source>
</evidence>
<evidence type="ECO:0000256" key="8">
    <source>
        <dbReference type="ARBA" id="ARBA00022842"/>
    </source>
</evidence>
<dbReference type="SMART" id="SM00046">
    <property type="entry name" value="DAGKc"/>
    <property type="match status" value="1"/>
</dbReference>
<keyword evidence="3" id="KW-0808">Transferase</keyword>
<keyword evidence="6 13" id="KW-0418">Kinase</keyword>
<dbReference type="GO" id="GO:0005524">
    <property type="term" value="F:ATP binding"/>
    <property type="evidence" value="ECO:0007669"/>
    <property type="project" value="UniProtKB-KW"/>
</dbReference>
<dbReference type="Gene3D" id="3.40.50.10330">
    <property type="entry name" value="Probable inorganic polyphosphate/atp-NAD kinase, domain 1"/>
    <property type="match status" value="1"/>
</dbReference>
<keyword evidence="9" id="KW-0443">Lipid metabolism</keyword>
<dbReference type="AlphaFoldDB" id="A0A9D9I576"/>
<evidence type="ECO:0000256" key="7">
    <source>
        <dbReference type="ARBA" id="ARBA00022840"/>
    </source>
</evidence>
<organism evidence="13 14">
    <name type="scientific">Candidatus Merdivivens pullistercoris</name>
    <dbReference type="NCBI Taxonomy" id="2840873"/>
    <lineage>
        <taxon>Bacteria</taxon>
        <taxon>Pseudomonadati</taxon>
        <taxon>Bacteroidota</taxon>
        <taxon>Bacteroidia</taxon>
        <taxon>Bacteroidales</taxon>
        <taxon>Muribaculaceae</taxon>
        <taxon>Muribaculaceae incertae sedis</taxon>
        <taxon>Candidatus Merdivivens</taxon>
    </lineage>
</organism>
<feature type="domain" description="DAGKc" evidence="12">
    <location>
        <begin position="4"/>
        <end position="122"/>
    </location>
</feature>
<evidence type="ECO:0000256" key="3">
    <source>
        <dbReference type="ARBA" id="ARBA00022679"/>
    </source>
</evidence>
<dbReference type="InterPro" id="IPR001206">
    <property type="entry name" value="Diacylglycerol_kinase_cat_dom"/>
</dbReference>
<evidence type="ECO:0000256" key="6">
    <source>
        <dbReference type="ARBA" id="ARBA00022777"/>
    </source>
</evidence>
<keyword evidence="2" id="KW-0444">Lipid biosynthesis</keyword>
<dbReference type="PANTHER" id="PTHR12358">
    <property type="entry name" value="SPHINGOSINE KINASE"/>
    <property type="match status" value="1"/>
</dbReference>
<evidence type="ECO:0000313" key="13">
    <source>
        <dbReference type="EMBL" id="MBO8465882.1"/>
    </source>
</evidence>
<comment type="cofactor">
    <cofactor evidence="1">
        <name>Mg(2+)</name>
        <dbReference type="ChEBI" id="CHEBI:18420"/>
    </cofactor>
</comment>
<protein>
    <submittedName>
        <fullName evidence="13">Diacylglycerol kinase family lipid kinase</fullName>
    </submittedName>
</protein>
<proteinExistence type="predicted"/>
<dbReference type="NCBIfam" id="TIGR00147">
    <property type="entry name" value="YegS/Rv2252/BmrU family lipid kinase"/>
    <property type="match status" value="1"/>
</dbReference>
<evidence type="ECO:0000256" key="2">
    <source>
        <dbReference type="ARBA" id="ARBA00022516"/>
    </source>
</evidence>
<dbReference type="GO" id="GO:0005886">
    <property type="term" value="C:plasma membrane"/>
    <property type="evidence" value="ECO:0007669"/>
    <property type="project" value="TreeGrafter"/>
</dbReference>
<dbReference type="EMBL" id="JADIME010000082">
    <property type="protein sequence ID" value="MBO8465882.1"/>
    <property type="molecule type" value="Genomic_DNA"/>
</dbReference>
<dbReference type="GO" id="GO:0046872">
    <property type="term" value="F:metal ion binding"/>
    <property type="evidence" value="ECO:0007669"/>
    <property type="project" value="UniProtKB-KW"/>
</dbReference>
<dbReference type="Pfam" id="PF19279">
    <property type="entry name" value="YegS_C"/>
    <property type="match status" value="1"/>
</dbReference>
<comment type="caution">
    <text evidence="13">The sequence shown here is derived from an EMBL/GenBank/DDBJ whole genome shotgun (WGS) entry which is preliminary data.</text>
</comment>
<keyword evidence="11" id="KW-1208">Phospholipid metabolism</keyword>
<dbReference type="Pfam" id="PF00781">
    <property type="entry name" value="DAGK_cat"/>
    <property type="match status" value="1"/>
</dbReference>
<evidence type="ECO:0000256" key="4">
    <source>
        <dbReference type="ARBA" id="ARBA00022723"/>
    </source>
</evidence>
<evidence type="ECO:0000256" key="10">
    <source>
        <dbReference type="ARBA" id="ARBA00023209"/>
    </source>
</evidence>
<evidence type="ECO:0000259" key="12">
    <source>
        <dbReference type="PROSITE" id="PS50146"/>
    </source>
</evidence>
<keyword evidence="4" id="KW-0479">Metal-binding</keyword>
<dbReference type="InterPro" id="IPR050187">
    <property type="entry name" value="Lipid_Phosphate_FormReg"/>
</dbReference>
<dbReference type="InterPro" id="IPR045540">
    <property type="entry name" value="YegS/DAGK_C"/>
</dbReference>
<evidence type="ECO:0000256" key="5">
    <source>
        <dbReference type="ARBA" id="ARBA00022741"/>
    </source>
</evidence>
<dbReference type="Gene3D" id="2.60.200.40">
    <property type="match status" value="1"/>
</dbReference>
<keyword evidence="7" id="KW-0067">ATP-binding</keyword>
<gene>
    <name evidence="13" type="ORF">IAB93_07815</name>
</gene>
<dbReference type="SUPFAM" id="SSF111331">
    <property type="entry name" value="NAD kinase/diacylglycerol kinase-like"/>
    <property type="match status" value="1"/>
</dbReference>